<comment type="caution">
    <text evidence="1">The sequence shown here is derived from an EMBL/GenBank/DDBJ whole genome shotgun (WGS) entry which is preliminary data.</text>
</comment>
<evidence type="ECO:0000313" key="1">
    <source>
        <dbReference type="EMBL" id="GAS93133.1"/>
    </source>
</evidence>
<reference evidence="2" key="1">
    <citation type="journal article" date="2016" name="Genome Announc.">
        <title>Draft Genome Sequences of Five Rapidly Growing Mycobacterium Species, M. thermoresistibile, M. fortuitum subsp. acetamidolyticum, M. canariasense, M. brisbanense, and M. novocastrense.</title>
        <authorList>
            <person name="Katahira K."/>
            <person name="Ogura Y."/>
            <person name="Gotoh Y."/>
            <person name="Hayashi T."/>
        </authorList>
    </citation>
    <scope>NUCLEOTIDE SEQUENCE [LARGE SCALE GENOMIC DNA]</scope>
    <source>
        <strain evidence="2">JCM15298</strain>
    </source>
</reference>
<dbReference type="RefSeq" id="WP_062654533.1">
    <property type="nucleotide sequence ID" value="NZ_BCSY01000005.1"/>
</dbReference>
<organism evidence="1 2">
    <name type="scientific">Mycolicibacterium canariasense</name>
    <name type="common">Mycobacterium canariasense</name>
    <dbReference type="NCBI Taxonomy" id="228230"/>
    <lineage>
        <taxon>Bacteria</taxon>
        <taxon>Bacillati</taxon>
        <taxon>Actinomycetota</taxon>
        <taxon>Actinomycetes</taxon>
        <taxon>Mycobacteriales</taxon>
        <taxon>Mycobacteriaceae</taxon>
        <taxon>Mycolicibacterium</taxon>
    </lineage>
</organism>
<dbReference type="EMBL" id="BCSY01000005">
    <property type="protein sequence ID" value="GAS93133.1"/>
    <property type="molecule type" value="Genomic_DNA"/>
</dbReference>
<sequence>MASLADYERELIKERAGLDAGVIPRQWHKVWEPSRPRVALLGPVVGEPVAAFGCRGTLFGIGERVAVGIVELGAGGPR</sequence>
<keyword evidence="2" id="KW-1185">Reference proteome</keyword>
<dbReference type="AlphaFoldDB" id="A0A100W7T8"/>
<dbReference type="Proteomes" id="UP000069443">
    <property type="component" value="Unassembled WGS sequence"/>
</dbReference>
<accession>A0A100W7T8</accession>
<gene>
    <name evidence="1" type="ORF">RMCC_0099</name>
</gene>
<name>A0A100W7T8_MYCCR</name>
<evidence type="ECO:0000313" key="2">
    <source>
        <dbReference type="Proteomes" id="UP000069443"/>
    </source>
</evidence>
<protein>
    <submittedName>
        <fullName evidence="1">Uncharacterized protein</fullName>
    </submittedName>
</protein>
<proteinExistence type="predicted"/>
<reference evidence="2" key="2">
    <citation type="submission" date="2016-02" db="EMBL/GenBank/DDBJ databases">
        <title>Draft genome sequence of five rapidly growing Mycobacterium species.</title>
        <authorList>
            <person name="Katahira K."/>
            <person name="Gotou Y."/>
            <person name="Iida K."/>
            <person name="Ogura Y."/>
            <person name="Hayashi T."/>
        </authorList>
    </citation>
    <scope>NUCLEOTIDE SEQUENCE [LARGE SCALE GENOMIC DNA]</scope>
    <source>
        <strain evidence="2">JCM15298</strain>
    </source>
</reference>